<proteinExistence type="predicted"/>
<accession>A0A7Z0LN69</accession>
<protein>
    <submittedName>
        <fullName evidence="1">Uncharacterized protein</fullName>
    </submittedName>
</protein>
<sequence>MSSNFDTSGLDKLKKNMEEFQSNSQVKLVDMLSPAFMAQCSTYSSFEDMLDASGFKVESAEDFAAIPDEEWDAFVSKNTSYSSWEEMQKGAAKDYTKRQLTKGL</sequence>
<keyword evidence="2" id="KW-1185">Reference proteome</keyword>
<organism evidence="1 2">
    <name type="scientific">Vreelandella salicampi</name>
    <dbReference type="NCBI Taxonomy" id="1449798"/>
    <lineage>
        <taxon>Bacteria</taxon>
        <taxon>Pseudomonadati</taxon>
        <taxon>Pseudomonadota</taxon>
        <taxon>Gammaproteobacteria</taxon>
        <taxon>Oceanospirillales</taxon>
        <taxon>Halomonadaceae</taxon>
        <taxon>Vreelandella</taxon>
    </lineage>
</organism>
<evidence type="ECO:0000313" key="1">
    <source>
        <dbReference type="EMBL" id="NYS61970.1"/>
    </source>
</evidence>
<evidence type="ECO:0000313" key="2">
    <source>
        <dbReference type="Proteomes" id="UP000586119"/>
    </source>
</evidence>
<dbReference type="AlphaFoldDB" id="A0A7Z0LN69"/>
<dbReference type="RefSeq" id="WP_179931236.1">
    <property type="nucleotide sequence ID" value="NZ_JACCDF010000013.1"/>
</dbReference>
<reference evidence="1 2" key="1">
    <citation type="journal article" date="2015" name="Int. J. Syst. Evol. Microbiol.">
        <title>Halomonas salicampi sp. nov., a halotolerant and alkalitolerant bacterium isolated from a saltern soil.</title>
        <authorList>
            <person name="Lee J.C."/>
            <person name="Kim Y.S."/>
            <person name="Yun B.S."/>
            <person name="Whang K.S."/>
        </authorList>
    </citation>
    <scope>NUCLEOTIDE SEQUENCE [LARGE SCALE GENOMIC DNA]</scope>
    <source>
        <strain evidence="1 2">BH103</strain>
    </source>
</reference>
<name>A0A7Z0LN69_9GAMM</name>
<gene>
    <name evidence="1" type="ORF">HZS81_14515</name>
</gene>
<dbReference type="EMBL" id="JACCDF010000013">
    <property type="protein sequence ID" value="NYS61970.1"/>
    <property type="molecule type" value="Genomic_DNA"/>
</dbReference>
<dbReference type="Proteomes" id="UP000586119">
    <property type="component" value="Unassembled WGS sequence"/>
</dbReference>
<comment type="caution">
    <text evidence="1">The sequence shown here is derived from an EMBL/GenBank/DDBJ whole genome shotgun (WGS) entry which is preliminary data.</text>
</comment>